<sequence>MFGTTPNPEGITSPAIDELLDKVDSKYTLAVFSAARARQINSYRQEMKSGDPNVTSIGPLVPATPEDKPLSIALQEIAEDKLTMSLED</sequence>
<dbReference type="InterPro" id="IPR036161">
    <property type="entry name" value="RPB6/omega-like_sf"/>
</dbReference>
<dbReference type="GO" id="GO:0003677">
    <property type="term" value="F:DNA binding"/>
    <property type="evidence" value="ECO:0007669"/>
    <property type="project" value="UniProtKB-UniRule"/>
</dbReference>
<gene>
    <name evidence="11" type="primary">rpoZ</name>
    <name evidence="12" type="ORF">NCTC13354_00123</name>
</gene>
<dbReference type="SMART" id="SM01409">
    <property type="entry name" value="RNA_pol_Rpb6"/>
    <property type="match status" value="1"/>
</dbReference>
<dbReference type="PANTHER" id="PTHR34476:SF1">
    <property type="entry name" value="DNA-DIRECTED RNA POLYMERASE SUBUNIT OMEGA"/>
    <property type="match status" value="1"/>
</dbReference>
<dbReference type="PANTHER" id="PTHR34476">
    <property type="entry name" value="DNA-DIRECTED RNA POLYMERASE SUBUNIT OMEGA"/>
    <property type="match status" value="1"/>
</dbReference>
<dbReference type="Gene3D" id="3.90.940.10">
    <property type="match status" value="1"/>
</dbReference>
<dbReference type="SUPFAM" id="SSF63562">
    <property type="entry name" value="RPB6/omega subunit-like"/>
    <property type="match status" value="1"/>
</dbReference>
<dbReference type="KEGG" id="tbw:NCTC13354_00123"/>
<dbReference type="OrthoDB" id="8481372at2"/>
<comment type="subunit">
    <text evidence="8 11">The RNAP catalytic core consists of 2 alpha, 1 beta, 1 beta' and 1 omega subunit. When a sigma factor is associated with the core the holoenzyme is formed, which can initiate transcription.</text>
</comment>
<keyword evidence="13" id="KW-1185">Reference proteome</keyword>
<protein>
    <recommendedName>
        <fullName evidence="3 11">DNA-directed RNA polymerase subunit omega</fullName>
        <shortName evidence="11">RNAP omega subunit</shortName>
        <ecNumber evidence="2 11">2.7.7.6</ecNumber>
    </recommendedName>
    <alternativeName>
        <fullName evidence="11">RNA polymerase omega subunit</fullName>
    </alternativeName>
    <alternativeName>
        <fullName evidence="9 11">Transcriptase subunit omega</fullName>
    </alternativeName>
</protein>
<evidence type="ECO:0000256" key="2">
    <source>
        <dbReference type="ARBA" id="ARBA00012418"/>
    </source>
</evidence>
<name>A0A448PC16_9ACTO</name>
<dbReference type="RefSeq" id="WP_126415648.1">
    <property type="nucleotide sequence ID" value="NZ_LR134476.1"/>
</dbReference>
<evidence type="ECO:0000256" key="8">
    <source>
        <dbReference type="ARBA" id="ARBA00025935"/>
    </source>
</evidence>
<evidence type="ECO:0000313" key="12">
    <source>
        <dbReference type="EMBL" id="VEI12444.1"/>
    </source>
</evidence>
<evidence type="ECO:0000256" key="7">
    <source>
        <dbReference type="ARBA" id="ARBA00023163"/>
    </source>
</evidence>
<comment type="similarity">
    <text evidence="1 11">Belongs to the RNA polymerase subunit omega family.</text>
</comment>
<dbReference type="GO" id="GO:0003899">
    <property type="term" value="F:DNA-directed RNA polymerase activity"/>
    <property type="evidence" value="ECO:0007669"/>
    <property type="project" value="UniProtKB-UniRule"/>
</dbReference>
<keyword evidence="5 11" id="KW-0808">Transferase</keyword>
<dbReference type="EMBL" id="LR134476">
    <property type="protein sequence ID" value="VEI12444.1"/>
    <property type="molecule type" value="Genomic_DNA"/>
</dbReference>
<keyword evidence="7 11" id="KW-0804">Transcription</keyword>
<evidence type="ECO:0000313" key="13">
    <source>
        <dbReference type="Proteomes" id="UP000269542"/>
    </source>
</evidence>
<dbReference type="Proteomes" id="UP000269542">
    <property type="component" value="Chromosome"/>
</dbReference>
<keyword evidence="6 11" id="KW-0548">Nucleotidyltransferase</keyword>
<evidence type="ECO:0000256" key="1">
    <source>
        <dbReference type="ARBA" id="ARBA00006711"/>
    </source>
</evidence>
<dbReference type="GO" id="GO:0000428">
    <property type="term" value="C:DNA-directed RNA polymerase complex"/>
    <property type="evidence" value="ECO:0007669"/>
    <property type="project" value="UniProtKB-KW"/>
</dbReference>
<proteinExistence type="inferred from homology"/>
<dbReference type="InterPro" id="IPR006110">
    <property type="entry name" value="Pol_omega/Rpo6/RPB6"/>
</dbReference>
<dbReference type="Pfam" id="PF01192">
    <property type="entry name" value="RNA_pol_Rpb6"/>
    <property type="match status" value="1"/>
</dbReference>
<dbReference type="NCBIfam" id="TIGR00690">
    <property type="entry name" value="rpoZ"/>
    <property type="match status" value="1"/>
</dbReference>
<dbReference type="HAMAP" id="MF_00366">
    <property type="entry name" value="RNApol_bact_RpoZ"/>
    <property type="match status" value="1"/>
</dbReference>
<dbReference type="GO" id="GO:0006351">
    <property type="term" value="P:DNA-templated transcription"/>
    <property type="evidence" value="ECO:0007669"/>
    <property type="project" value="UniProtKB-UniRule"/>
</dbReference>
<evidence type="ECO:0000256" key="3">
    <source>
        <dbReference type="ARBA" id="ARBA00013725"/>
    </source>
</evidence>
<reference evidence="12 13" key="1">
    <citation type="submission" date="2018-12" db="EMBL/GenBank/DDBJ databases">
        <authorList>
            <consortium name="Pathogen Informatics"/>
        </authorList>
    </citation>
    <scope>NUCLEOTIDE SEQUENCE [LARGE SCALE GENOMIC DNA]</scope>
    <source>
        <strain evidence="12 13">NCTC13354</strain>
    </source>
</reference>
<evidence type="ECO:0000256" key="9">
    <source>
        <dbReference type="ARBA" id="ARBA00029924"/>
    </source>
</evidence>
<evidence type="ECO:0000256" key="4">
    <source>
        <dbReference type="ARBA" id="ARBA00022478"/>
    </source>
</evidence>
<organism evidence="12 13">
    <name type="scientific">Trueperella bialowiezensis</name>
    <dbReference type="NCBI Taxonomy" id="312285"/>
    <lineage>
        <taxon>Bacteria</taxon>
        <taxon>Bacillati</taxon>
        <taxon>Actinomycetota</taxon>
        <taxon>Actinomycetes</taxon>
        <taxon>Actinomycetales</taxon>
        <taxon>Actinomycetaceae</taxon>
        <taxon>Trueperella</taxon>
    </lineage>
</organism>
<keyword evidence="4 11" id="KW-0240">DNA-directed RNA polymerase</keyword>
<evidence type="ECO:0000256" key="6">
    <source>
        <dbReference type="ARBA" id="ARBA00022695"/>
    </source>
</evidence>
<comment type="function">
    <text evidence="11">Promotes RNA polymerase assembly. Latches the N- and C-terminal regions of the beta' subunit thereby facilitating its interaction with the beta and alpha subunits.</text>
</comment>
<comment type="catalytic activity">
    <reaction evidence="10 11">
        <text>RNA(n) + a ribonucleoside 5'-triphosphate = RNA(n+1) + diphosphate</text>
        <dbReference type="Rhea" id="RHEA:21248"/>
        <dbReference type="Rhea" id="RHEA-COMP:14527"/>
        <dbReference type="Rhea" id="RHEA-COMP:17342"/>
        <dbReference type="ChEBI" id="CHEBI:33019"/>
        <dbReference type="ChEBI" id="CHEBI:61557"/>
        <dbReference type="ChEBI" id="CHEBI:140395"/>
        <dbReference type="EC" id="2.7.7.6"/>
    </reaction>
</comment>
<evidence type="ECO:0000256" key="10">
    <source>
        <dbReference type="ARBA" id="ARBA00048552"/>
    </source>
</evidence>
<dbReference type="AlphaFoldDB" id="A0A448PC16"/>
<dbReference type="InterPro" id="IPR003716">
    <property type="entry name" value="DNA-dir_RNA_pol_omega"/>
</dbReference>
<evidence type="ECO:0000256" key="11">
    <source>
        <dbReference type="HAMAP-Rule" id="MF_00366"/>
    </source>
</evidence>
<evidence type="ECO:0000256" key="5">
    <source>
        <dbReference type="ARBA" id="ARBA00022679"/>
    </source>
</evidence>
<accession>A0A448PC16</accession>
<dbReference type="EC" id="2.7.7.6" evidence="2 11"/>